<dbReference type="InterPro" id="IPR047141">
    <property type="entry name" value="Stealth"/>
</dbReference>
<reference evidence="5 6" key="1">
    <citation type="submission" date="2019-11" db="EMBL/GenBank/DDBJ databases">
        <title>FDA dAtabase for Regulatory Grade micrObial Sequences (FDA-ARGOS): Supporting development and validation of Infectious Disease Dx tests.</title>
        <authorList>
            <person name="Patel R."/>
            <person name="Rucinski S."/>
            <person name="Tallon L."/>
            <person name="Sadzewicz L."/>
            <person name="Vavikolanu K."/>
            <person name="Mehta A."/>
            <person name="Aluvathingal J."/>
            <person name="Nadendla S."/>
            <person name="Nandy P."/>
            <person name="Geyer C."/>
            <person name="Yan Y."/>
            <person name="Sichtig H."/>
        </authorList>
    </citation>
    <scope>NUCLEOTIDE SEQUENCE [LARGE SCALE GENOMIC DNA]</scope>
    <source>
        <strain evidence="5 6">FDAARGOS_729</strain>
    </source>
</reference>
<dbReference type="PANTHER" id="PTHR24045">
    <property type="match status" value="1"/>
</dbReference>
<evidence type="ECO:0000259" key="4">
    <source>
        <dbReference type="Pfam" id="PF11380"/>
    </source>
</evidence>
<keyword evidence="3" id="KW-0270">Exopolysaccharide synthesis</keyword>
<keyword evidence="2" id="KW-0808">Transferase</keyword>
<evidence type="ECO:0000256" key="1">
    <source>
        <dbReference type="ARBA" id="ARBA00007583"/>
    </source>
</evidence>
<dbReference type="Proteomes" id="UP000424966">
    <property type="component" value="Chromosome"/>
</dbReference>
<sequence length="364" mass="42674">MRKIKKFFLNPGCFFRDILIKKYPIVTNQNNIKYLSEEILLDNEEVILSDFNPIFEIDIVYTWVNSEDKIWQGNKNAHVNLCHSDIEFFSTDEARFKSHNEIYYSLLSVAVFMPWVRNIFIVTDKQTPEIPNLLKDKVIIIDHQQIIPDEYLPTFNSHVIESYLYKIPNLSENFIYFNDDFFVSRPIMPSHFFRSNGLCSLFISSKSLETMNKIGVSTATLTASNNCNSLLLNKLNISFDKPLTHTYVPLKKSMYVKTFELFEVHIKKFSSNKFRSRIDLNMATFLVPYVQYLNGLSTPHLDISYYFNIRSPNAKSLYKNLLSVKNTSNAPHSFCANDFNSNDFKNNNNYHFELIAFLDKYYSH</sequence>
<dbReference type="Pfam" id="PF11380">
    <property type="entry name" value="Stealth_CR2"/>
    <property type="match status" value="1"/>
</dbReference>
<proteinExistence type="inferred from homology"/>
<organism evidence="5 6">
    <name type="scientific">Yersinia intermedia</name>
    <dbReference type="NCBI Taxonomy" id="631"/>
    <lineage>
        <taxon>Bacteria</taxon>
        <taxon>Pseudomonadati</taxon>
        <taxon>Pseudomonadota</taxon>
        <taxon>Gammaproteobacteria</taxon>
        <taxon>Enterobacterales</taxon>
        <taxon>Yersiniaceae</taxon>
        <taxon>Yersinia</taxon>
    </lineage>
</organism>
<dbReference type="PANTHER" id="PTHR24045:SF0">
    <property type="entry name" value="N-ACETYLGLUCOSAMINE-1-PHOSPHOTRANSFERASE SUBUNITS ALPHA_BETA"/>
    <property type="match status" value="1"/>
</dbReference>
<evidence type="ECO:0000256" key="3">
    <source>
        <dbReference type="ARBA" id="ARBA00023169"/>
    </source>
</evidence>
<accession>A0ABX6FGT0</accession>
<dbReference type="EMBL" id="CP046294">
    <property type="protein sequence ID" value="QGR73156.1"/>
    <property type="molecule type" value="Genomic_DNA"/>
</dbReference>
<name>A0ABX6FGT0_YERIN</name>
<dbReference type="InterPro" id="IPR021520">
    <property type="entry name" value="Stealth_CR2"/>
</dbReference>
<evidence type="ECO:0000313" key="5">
    <source>
        <dbReference type="EMBL" id="QGR73156.1"/>
    </source>
</evidence>
<keyword evidence="6" id="KW-1185">Reference proteome</keyword>
<feature type="domain" description="Stealth protein CR2 conserved region 2" evidence="4">
    <location>
        <begin position="95"/>
        <end position="198"/>
    </location>
</feature>
<comment type="similarity">
    <text evidence="1">Belongs to the stealth family.</text>
</comment>
<gene>
    <name evidence="5" type="ORF">FOC37_18810</name>
</gene>
<evidence type="ECO:0000256" key="2">
    <source>
        <dbReference type="ARBA" id="ARBA00022679"/>
    </source>
</evidence>
<protein>
    <submittedName>
        <fullName evidence="5">Capsule biosynthesis protein CapC</fullName>
    </submittedName>
</protein>
<evidence type="ECO:0000313" key="6">
    <source>
        <dbReference type="Proteomes" id="UP000424966"/>
    </source>
</evidence>